<reference evidence="1" key="2">
    <citation type="submission" date="2023-05" db="EMBL/GenBank/DDBJ databases">
        <authorList>
            <consortium name="Lawrence Berkeley National Laboratory"/>
            <person name="Steindorff A."/>
            <person name="Hensen N."/>
            <person name="Bonometti L."/>
            <person name="Westerberg I."/>
            <person name="Brannstrom I.O."/>
            <person name="Guillou S."/>
            <person name="Cros-Aarteil S."/>
            <person name="Calhoun S."/>
            <person name="Haridas S."/>
            <person name="Kuo A."/>
            <person name="Mondo S."/>
            <person name="Pangilinan J."/>
            <person name="Riley R."/>
            <person name="Labutti K."/>
            <person name="Andreopoulos B."/>
            <person name="Lipzen A."/>
            <person name="Chen C."/>
            <person name="Yanf M."/>
            <person name="Daum C."/>
            <person name="Ng V."/>
            <person name="Clum A."/>
            <person name="Ohm R."/>
            <person name="Martin F."/>
            <person name="Silar P."/>
            <person name="Natvig D."/>
            <person name="Lalanne C."/>
            <person name="Gautier V."/>
            <person name="Ament-Velasquez S.L."/>
            <person name="Kruys A."/>
            <person name="Hutchinson M.I."/>
            <person name="Powell A.J."/>
            <person name="Barry K."/>
            <person name="Miller A.N."/>
            <person name="Grigoriev I.V."/>
            <person name="Debuchy R."/>
            <person name="Gladieux P."/>
            <person name="Thoren M.H."/>
            <person name="Johannesson H."/>
        </authorList>
    </citation>
    <scope>NUCLEOTIDE SEQUENCE</scope>
    <source>
        <strain evidence="1">CBS 141.50</strain>
    </source>
</reference>
<dbReference type="Proteomes" id="UP001302676">
    <property type="component" value="Unassembled WGS sequence"/>
</dbReference>
<dbReference type="EMBL" id="MU853616">
    <property type="protein sequence ID" value="KAK4141178.1"/>
    <property type="molecule type" value="Genomic_DNA"/>
</dbReference>
<gene>
    <name evidence="1" type="ORF">C8A04DRAFT_31276</name>
</gene>
<dbReference type="RefSeq" id="XP_062634549.1">
    <property type="nucleotide sequence ID" value="XM_062781705.1"/>
</dbReference>
<dbReference type="AlphaFoldDB" id="A0AAN6UXZ4"/>
<accession>A0AAN6UXZ4</accession>
<keyword evidence="2" id="KW-1185">Reference proteome</keyword>
<organism evidence="1 2">
    <name type="scientific">Dichotomopilus funicola</name>
    <dbReference type="NCBI Taxonomy" id="1934379"/>
    <lineage>
        <taxon>Eukaryota</taxon>
        <taxon>Fungi</taxon>
        <taxon>Dikarya</taxon>
        <taxon>Ascomycota</taxon>
        <taxon>Pezizomycotina</taxon>
        <taxon>Sordariomycetes</taxon>
        <taxon>Sordariomycetidae</taxon>
        <taxon>Sordariales</taxon>
        <taxon>Chaetomiaceae</taxon>
        <taxon>Dichotomopilus</taxon>
    </lineage>
</organism>
<proteinExistence type="predicted"/>
<protein>
    <submittedName>
        <fullName evidence="1">Uncharacterized protein</fullName>
    </submittedName>
</protein>
<dbReference type="GeneID" id="87818318"/>
<reference evidence="1" key="1">
    <citation type="journal article" date="2023" name="Mol. Phylogenet. Evol.">
        <title>Genome-scale phylogeny and comparative genomics of the fungal order Sordariales.</title>
        <authorList>
            <person name="Hensen N."/>
            <person name="Bonometti L."/>
            <person name="Westerberg I."/>
            <person name="Brannstrom I.O."/>
            <person name="Guillou S."/>
            <person name="Cros-Aarteil S."/>
            <person name="Calhoun S."/>
            <person name="Haridas S."/>
            <person name="Kuo A."/>
            <person name="Mondo S."/>
            <person name="Pangilinan J."/>
            <person name="Riley R."/>
            <person name="LaButti K."/>
            <person name="Andreopoulos B."/>
            <person name="Lipzen A."/>
            <person name="Chen C."/>
            <person name="Yan M."/>
            <person name="Daum C."/>
            <person name="Ng V."/>
            <person name="Clum A."/>
            <person name="Steindorff A."/>
            <person name="Ohm R.A."/>
            <person name="Martin F."/>
            <person name="Silar P."/>
            <person name="Natvig D.O."/>
            <person name="Lalanne C."/>
            <person name="Gautier V."/>
            <person name="Ament-Velasquez S.L."/>
            <person name="Kruys A."/>
            <person name="Hutchinson M.I."/>
            <person name="Powell A.J."/>
            <person name="Barry K."/>
            <person name="Miller A.N."/>
            <person name="Grigoriev I.V."/>
            <person name="Debuchy R."/>
            <person name="Gladieux P."/>
            <person name="Hiltunen Thoren M."/>
            <person name="Johannesson H."/>
        </authorList>
    </citation>
    <scope>NUCLEOTIDE SEQUENCE</scope>
    <source>
        <strain evidence="1">CBS 141.50</strain>
    </source>
</reference>
<comment type="caution">
    <text evidence="1">The sequence shown here is derived from an EMBL/GenBank/DDBJ whole genome shotgun (WGS) entry which is preliminary data.</text>
</comment>
<sequence>MKLSTGLLGSTIPLSTFAHAVTPQSSADMAGPVCVRDLTEITDFVQNNFNGKSQLSYTMWGGAMALNVCRLVNHNAGTEQPCTEVAAIVALVILAVLDIQTETKAPITGEQPVNKRTTELNAVVSIVQDHFSAVGFSWDLIDTPQLAAKFVHTTNDSSSPSNSNDDINDIIQHFIIRGVTHPSVSTTPADISFTTFRNNTGTVCTAHTLANHALTTSNRRRTNPKAGFKINYQTYFWDPRAEKAYGNTDFKQVMLAVAQGMAKDWAYDANYFALGEWIGVAGFRYILFRLLGTAIRIIPEPVAYWGDEYESVEVCGALSSDVRGQLS</sequence>
<evidence type="ECO:0000313" key="2">
    <source>
        <dbReference type="Proteomes" id="UP001302676"/>
    </source>
</evidence>
<name>A0AAN6UXZ4_9PEZI</name>
<evidence type="ECO:0000313" key="1">
    <source>
        <dbReference type="EMBL" id="KAK4141178.1"/>
    </source>
</evidence>